<dbReference type="Gene3D" id="3.40.50.1820">
    <property type="entry name" value="alpha/beta hydrolase"/>
    <property type="match status" value="1"/>
</dbReference>
<proteinExistence type="inferred from homology"/>
<dbReference type="Pfam" id="PF07519">
    <property type="entry name" value="Tannase"/>
    <property type="match status" value="1"/>
</dbReference>
<dbReference type="GO" id="GO:0046872">
    <property type="term" value="F:metal ion binding"/>
    <property type="evidence" value="ECO:0007669"/>
    <property type="project" value="UniProtKB-KW"/>
</dbReference>
<evidence type="ECO:0000256" key="7">
    <source>
        <dbReference type="ARBA" id="ARBA00023157"/>
    </source>
</evidence>
<evidence type="ECO:0000256" key="6">
    <source>
        <dbReference type="ARBA" id="ARBA00022837"/>
    </source>
</evidence>
<keyword evidence="2" id="KW-0719">Serine esterase</keyword>
<accession>A0A7W6CK41</accession>
<dbReference type="PANTHER" id="PTHR33938">
    <property type="entry name" value="FERULOYL ESTERASE B-RELATED"/>
    <property type="match status" value="1"/>
</dbReference>
<sequence>MRRFFTLIAALWAMPVAAQDMSDCAALAATALPDAVGLTAQAVDPGAFALPPRASSGMSITGEVPSAPNPGFCRIRATLKPSAVSAIRVEVWLPLRGWNGKMIGVGNFGWGGDLPYANMLAGLSRGYAVAGNDTGHEGGEGGEFLLGKPEVLVDYAWRANHLMTVMAKDLITRAYGKGPARAYWIGCSLGGLQGLIEARRFPQDYDGVVAGAPPNPLTLFNAAQLWPNWLIAQDPRRALTPQKLAALHGAVLRACAKEAGALYGYVEDPAHCAFDPSVIACKKGDRADCLTARQVDFVRMVYRGPVEPKTGKVIFPGPARGSEMEWSPFINGREFINAADLFRYAAFQNPAWRASAMDWARDVKAASDRLAPLIHVDDDFTAFAARGGRLLLYVGGNDYHNPAELADYLKRIHSHLGEKADHYARMFVIPGMGHCAGSDGCDAWDKVDAIDAWVDRKAGRAPREVNRHGRTQPLCYYPDVPTYRGAGDLAVSASYQCAVPKN</sequence>
<keyword evidence="4 8" id="KW-0732">Signal</keyword>
<dbReference type="PANTHER" id="PTHR33938:SF15">
    <property type="entry name" value="FERULOYL ESTERASE B-RELATED"/>
    <property type="match status" value="1"/>
</dbReference>
<keyword evidence="5 9" id="KW-0378">Hydrolase</keyword>
<feature type="chain" id="PRO_5030953842" evidence="8">
    <location>
        <begin position="19"/>
        <end position="502"/>
    </location>
</feature>
<comment type="caution">
    <text evidence="9">The sequence shown here is derived from an EMBL/GenBank/DDBJ whole genome shotgun (WGS) entry which is preliminary data.</text>
</comment>
<evidence type="ECO:0000313" key="9">
    <source>
        <dbReference type="EMBL" id="MBB3954441.1"/>
    </source>
</evidence>
<gene>
    <name evidence="9" type="ORF">GGR38_001368</name>
</gene>
<evidence type="ECO:0000313" key="10">
    <source>
        <dbReference type="Proteomes" id="UP000548867"/>
    </source>
</evidence>
<dbReference type="EC" id="3.1.1.73" evidence="9"/>
<organism evidence="9 10">
    <name type="scientific">Novosphingobium sediminicola</name>
    <dbReference type="NCBI Taxonomy" id="563162"/>
    <lineage>
        <taxon>Bacteria</taxon>
        <taxon>Pseudomonadati</taxon>
        <taxon>Pseudomonadota</taxon>
        <taxon>Alphaproteobacteria</taxon>
        <taxon>Sphingomonadales</taxon>
        <taxon>Sphingomonadaceae</taxon>
        <taxon>Novosphingobium</taxon>
    </lineage>
</organism>
<dbReference type="AlphaFoldDB" id="A0A7W6CK41"/>
<comment type="similarity">
    <text evidence="1">Belongs to the tannase family.</text>
</comment>
<keyword evidence="10" id="KW-1185">Reference proteome</keyword>
<dbReference type="EMBL" id="JACIDX010000004">
    <property type="protein sequence ID" value="MBB3954441.1"/>
    <property type="molecule type" value="Genomic_DNA"/>
</dbReference>
<keyword evidence="6" id="KW-0106">Calcium</keyword>
<evidence type="ECO:0000256" key="4">
    <source>
        <dbReference type="ARBA" id="ARBA00022729"/>
    </source>
</evidence>
<dbReference type="RefSeq" id="WP_183623921.1">
    <property type="nucleotide sequence ID" value="NZ_JACIDX010000004.1"/>
</dbReference>
<feature type="signal peptide" evidence="8">
    <location>
        <begin position="1"/>
        <end position="18"/>
    </location>
</feature>
<dbReference type="InterPro" id="IPR029058">
    <property type="entry name" value="AB_hydrolase_fold"/>
</dbReference>
<dbReference type="GO" id="GO:0030600">
    <property type="term" value="F:feruloyl esterase activity"/>
    <property type="evidence" value="ECO:0007669"/>
    <property type="project" value="UniProtKB-EC"/>
</dbReference>
<reference evidence="9 10" key="1">
    <citation type="submission" date="2020-08" db="EMBL/GenBank/DDBJ databases">
        <title>Genomic Encyclopedia of Type Strains, Phase IV (KMG-IV): sequencing the most valuable type-strain genomes for metagenomic binning, comparative biology and taxonomic classification.</title>
        <authorList>
            <person name="Goeker M."/>
        </authorList>
    </citation>
    <scope>NUCLEOTIDE SEQUENCE [LARGE SCALE GENOMIC DNA]</scope>
    <source>
        <strain evidence="9 10">DSM 27057</strain>
    </source>
</reference>
<keyword evidence="3" id="KW-0479">Metal-binding</keyword>
<dbReference type="InterPro" id="IPR011118">
    <property type="entry name" value="Tannase/feruloyl_esterase"/>
</dbReference>
<dbReference type="SUPFAM" id="SSF53474">
    <property type="entry name" value="alpha/beta-Hydrolases"/>
    <property type="match status" value="1"/>
</dbReference>
<evidence type="ECO:0000256" key="5">
    <source>
        <dbReference type="ARBA" id="ARBA00022801"/>
    </source>
</evidence>
<name>A0A7W6CK41_9SPHN</name>
<dbReference type="Proteomes" id="UP000548867">
    <property type="component" value="Unassembled WGS sequence"/>
</dbReference>
<evidence type="ECO:0000256" key="2">
    <source>
        <dbReference type="ARBA" id="ARBA00022487"/>
    </source>
</evidence>
<evidence type="ECO:0000256" key="3">
    <source>
        <dbReference type="ARBA" id="ARBA00022723"/>
    </source>
</evidence>
<keyword evidence="7" id="KW-1015">Disulfide bond</keyword>
<evidence type="ECO:0000256" key="1">
    <source>
        <dbReference type="ARBA" id="ARBA00006249"/>
    </source>
</evidence>
<evidence type="ECO:0000256" key="8">
    <source>
        <dbReference type="SAM" id="SignalP"/>
    </source>
</evidence>
<protein>
    <submittedName>
        <fullName evidence="9">Feruloyl esterase</fullName>
        <ecNumber evidence="9">3.1.1.73</ecNumber>
    </submittedName>
</protein>